<protein>
    <recommendedName>
        <fullName evidence="1">ORC1/DEAH AAA+ ATPase domain-containing protein</fullName>
    </recommendedName>
</protein>
<evidence type="ECO:0000313" key="5">
    <source>
        <dbReference type="EMBL" id="BBB92401.1"/>
    </source>
</evidence>
<reference evidence="6 7" key="1">
    <citation type="journal article" date="2018" name="Int. J. Syst. Evol. Microbiol.">
        <title>Methylomusa anaerophila gen. nov., sp. nov., an anaerobic methanol-utilizing bacterium isolated from a microbial fuel cell.</title>
        <authorList>
            <person name="Amano N."/>
            <person name="Yamamuro A."/>
            <person name="Miyahara M."/>
            <person name="Kouzuma A."/>
            <person name="Abe T."/>
            <person name="Watanabe K."/>
        </authorList>
    </citation>
    <scope>NUCLEOTIDE SEQUENCE [LARGE SCALE GENOMIC DNA]</scope>
    <source>
        <strain evidence="6 7">MMFC1</strain>
    </source>
</reference>
<keyword evidence="7" id="KW-1185">Reference proteome</keyword>
<organism evidence="6 7">
    <name type="scientific">Methylomusa anaerophila</name>
    <dbReference type="NCBI Taxonomy" id="1930071"/>
    <lineage>
        <taxon>Bacteria</taxon>
        <taxon>Bacillati</taxon>
        <taxon>Bacillota</taxon>
        <taxon>Negativicutes</taxon>
        <taxon>Selenomonadales</taxon>
        <taxon>Sporomusaceae</taxon>
        <taxon>Methylomusa</taxon>
    </lineage>
</organism>
<dbReference type="EMBL" id="AP018449">
    <property type="protein sequence ID" value="BBB92401.1"/>
    <property type="molecule type" value="Genomic_DNA"/>
</dbReference>
<dbReference type="EMBL" id="AP018449">
    <property type="protein sequence ID" value="BBB93362.1"/>
    <property type="molecule type" value="Genomic_DNA"/>
</dbReference>
<gene>
    <name evidence="2" type="ORF">MAMMFC1_00042</name>
    <name evidence="3" type="ORF">MAMMFC1_01105</name>
    <name evidence="4" type="ORF">MAMMFC1_02924</name>
    <name evidence="5" type="ORF">MAMMFC1_03094</name>
    <name evidence="6" type="ORF">MAMMFC1_04074</name>
</gene>
<proteinExistence type="predicted"/>
<dbReference type="KEGG" id="mana:MAMMFC1_02924"/>
<evidence type="ECO:0000313" key="2">
    <source>
        <dbReference type="EMBL" id="BBB89409.1"/>
    </source>
</evidence>
<dbReference type="SUPFAM" id="SSF52540">
    <property type="entry name" value="P-loop containing nucleoside triphosphate hydrolases"/>
    <property type="match status" value="1"/>
</dbReference>
<dbReference type="Proteomes" id="UP000276437">
    <property type="component" value="Chromosome"/>
</dbReference>
<sequence length="266" mass="30003">MFQSFYSLSSVPFRKELETKHFFSSQGFSEGTARLEYLKSTRGMGVVIGEAGAGKTSLMRNFAASLNPSLFKAIYFPLSTVTVSDFYRGLTVGLGQEPKFRKVDLFAQIQQATLHLFHNQKMTPVFILDEMQMVSNQFLNDISLLFNFAMDSANPFILIMVGLPHFMERLRLSHNQPLAQRVVMRYQMNSLSKDEVRHYILHQLKLAGALHDIFSPQAIEAITSRSRGFPRLINNLATNCLLYGCAKKLELIDDEAVFAVASESGL</sequence>
<dbReference type="OrthoDB" id="9815896at2"/>
<dbReference type="KEGG" id="mana:MAMMFC1_01105"/>
<dbReference type="EMBL" id="AP018449">
    <property type="protein sequence ID" value="BBB90454.1"/>
    <property type="molecule type" value="Genomic_DNA"/>
</dbReference>
<evidence type="ECO:0000313" key="7">
    <source>
        <dbReference type="Proteomes" id="UP000276437"/>
    </source>
</evidence>
<dbReference type="PANTHER" id="PTHR35894:SF1">
    <property type="entry name" value="PHOSPHORIBULOKINASE _ URIDINE KINASE FAMILY"/>
    <property type="match status" value="1"/>
</dbReference>
<dbReference type="Gene3D" id="3.40.50.300">
    <property type="entry name" value="P-loop containing nucleotide triphosphate hydrolases"/>
    <property type="match status" value="1"/>
</dbReference>
<dbReference type="PANTHER" id="PTHR35894">
    <property type="entry name" value="GENERAL SECRETION PATHWAY PROTEIN A-RELATED"/>
    <property type="match status" value="1"/>
</dbReference>
<dbReference type="KEGG" id="mana:MAMMFC1_03094"/>
<evidence type="ECO:0000313" key="3">
    <source>
        <dbReference type="EMBL" id="BBB90454.1"/>
    </source>
</evidence>
<feature type="domain" description="ORC1/DEAH AAA+ ATPase" evidence="1">
    <location>
        <begin position="40"/>
        <end position="170"/>
    </location>
</feature>
<dbReference type="GO" id="GO:0016887">
    <property type="term" value="F:ATP hydrolysis activity"/>
    <property type="evidence" value="ECO:0007669"/>
    <property type="project" value="InterPro"/>
</dbReference>
<evidence type="ECO:0000259" key="1">
    <source>
        <dbReference type="Pfam" id="PF13401"/>
    </source>
</evidence>
<dbReference type="RefSeq" id="WP_126305554.1">
    <property type="nucleotide sequence ID" value="NZ_AP018449.1"/>
</dbReference>
<dbReference type="EMBL" id="AP018449">
    <property type="protein sequence ID" value="BBB89409.1"/>
    <property type="molecule type" value="Genomic_DNA"/>
</dbReference>
<name>A0A348AQL4_9FIRM</name>
<dbReference type="InterPro" id="IPR049945">
    <property type="entry name" value="AAA_22"/>
</dbReference>
<dbReference type="KEGG" id="mana:MAMMFC1_00042"/>
<dbReference type="AlphaFoldDB" id="A0A348AQL4"/>
<dbReference type="KEGG" id="mana:MAMMFC1_04074"/>
<accession>A0A348AQL4</accession>
<dbReference type="InterPro" id="IPR052026">
    <property type="entry name" value="ExeA_AAA_ATPase_DNA-bind"/>
</dbReference>
<evidence type="ECO:0000313" key="6">
    <source>
        <dbReference type="EMBL" id="BBB93362.1"/>
    </source>
</evidence>
<evidence type="ECO:0000313" key="4">
    <source>
        <dbReference type="EMBL" id="BBB92239.1"/>
    </source>
</evidence>
<dbReference type="InterPro" id="IPR027417">
    <property type="entry name" value="P-loop_NTPase"/>
</dbReference>
<dbReference type="EMBL" id="AP018449">
    <property type="protein sequence ID" value="BBB92239.1"/>
    <property type="molecule type" value="Genomic_DNA"/>
</dbReference>
<dbReference type="Pfam" id="PF13401">
    <property type="entry name" value="AAA_22"/>
    <property type="match status" value="1"/>
</dbReference>